<dbReference type="InterPro" id="IPR025452">
    <property type="entry name" value="DUF4218"/>
</dbReference>
<dbReference type="PANTHER" id="PTHR48451:SF1">
    <property type="entry name" value="DUF4218 DOMAIN-CONTAINING PROTEIN"/>
    <property type="match status" value="1"/>
</dbReference>
<dbReference type="AlphaFoldDB" id="A0AAV7FFM8"/>
<proteinExistence type="predicted"/>
<dbReference type="Pfam" id="PF13960">
    <property type="entry name" value="DUF4218"/>
    <property type="match status" value="1"/>
</dbReference>
<dbReference type="EMBL" id="JAINDJ010000002">
    <property type="protein sequence ID" value="KAG9458641.1"/>
    <property type="molecule type" value="Genomic_DNA"/>
</dbReference>
<accession>A0AAV7FFM8</accession>
<gene>
    <name evidence="2" type="ORF">H6P81_003149</name>
</gene>
<evidence type="ECO:0000313" key="3">
    <source>
        <dbReference type="Proteomes" id="UP000825729"/>
    </source>
</evidence>
<feature type="domain" description="DUF4218" evidence="1">
    <location>
        <begin position="1"/>
        <end position="55"/>
    </location>
</feature>
<keyword evidence="3" id="KW-1185">Reference proteome</keyword>
<organism evidence="2 3">
    <name type="scientific">Aristolochia fimbriata</name>
    <name type="common">White veined hardy Dutchman's pipe vine</name>
    <dbReference type="NCBI Taxonomy" id="158543"/>
    <lineage>
        <taxon>Eukaryota</taxon>
        <taxon>Viridiplantae</taxon>
        <taxon>Streptophyta</taxon>
        <taxon>Embryophyta</taxon>
        <taxon>Tracheophyta</taxon>
        <taxon>Spermatophyta</taxon>
        <taxon>Magnoliopsida</taxon>
        <taxon>Magnoliidae</taxon>
        <taxon>Piperales</taxon>
        <taxon>Aristolochiaceae</taxon>
        <taxon>Aristolochia</taxon>
    </lineage>
</organism>
<evidence type="ECO:0000313" key="2">
    <source>
        <dbReference type="EMBL" id="KAG9458641.1"/>
    </source>
</evidence>
<comment type="caution">
    <text evidence="2">The sequence shown here is derived from an EMBL/GenBank/DDBJ whole genome shotgun (WGS) entry which is preliminary data.</text>
</comment>
<name>A0AAV7FFM8_ARIFI</name>
<sequence>MHPIERFLRKLKISVRNKARPEGSIAEAYIDNEALTYCSMYIDGVETKFNQADRNYDGDPMSLQNKISVFSHSS</sequence>
<dbReference type="PANTHER" id="PTHR48451">
    <property type="entry name" value="DUF4218 DOMAIN-CONTAINING PROTEIN"/>
    <property type="match status" value="1"/>
</dbReference>
<protein>
    <recommendedName>
        <fullName evidence="1">DUF4218 domain-containing protein</fullName>
    </recommendedName>
</protein>
<reference evidence="2 3" key="1">
    <citation type="submission" date="2021-07" db="EMBL/GenBank/DDBJ databases">
        <title>The Aristolochia fimbriata genome: insights into angiosperm evolution, floral development and chemical biosynthesis.</title>
        <authorList>
            <person name="Jiao Y."/>
        </authorList>
    </citation>
    <scope>NUCLEOTIDE SEQUENCE [LARGE SCALE GENOMIC DNA]</scope>
    <source>
        <strain evidence="2">IBCAS-2021</strain>
        <tissue evidence="2">Leaf</tissue>
    </source>
</reference>
<dbReference type="Proteomes" id="UP000825729">
    <property type="component" value="Unassembled WGS sequence"/>
</dbReference>
<evidence type="ECO:0000259" key="1">
    <source>
        <dbReference type="Pfam" id="PF13960"/>
    </source>
</evidence>